<proteinExistence type="predicted"/>
<comment type="subcellular location">
    <subcellularLocation>
        <location evidence="1">Membrane</location>
        <topology evidence="1">Single-pass membrane protein</topology>
    </subcellularLocation>
</comment>
<dbReference type="HOGENOM" id="CLU_086034_2_0_11"/>
<dbReference type="PRINTS" id="PR01506">
    <property type="entry name" value="TATBPROTEIN"/>
</dbReference>
<dbReference type="Gene3D" id="1.20.5.3310">
    <property type="match status" value="1"/>
</dbReference>
<dbReference type="AlphaFoldDB" id="F4CLY5"/>
<name>F4CLY5_PSEUX</name>
<dbReference type="GO" id="GO:0016020">
    <property type="term" value="C:membrane"/>
    <property type="evidence" value="ECO:0007669"/>
    <property type="project" value="UniProtKB-ARBA"/>
</dbReference>
<dbReference type="Proteomes" id="UP000007809">
    <property type="component" value="Chromosome"/>
</dbReference>
<reference evidence="9 10" key="1">
    <citation type="journal article" date="2011" name="J. Bacteriol.">
        <title>Genome sequence of the 1,4-dioxane-degrading Pseudonocardia dioxanivorans strain CB1190.</title>
        <authorList>
            <person name="Sales C.M."/>
            <person name="Mahendra S."/>
            <person name="Grostern A."/>
            <person name="Parales R.E."/>
            <person name="Goodwin L.A."/>
            <person name="Woyke T."/>
            <person name="Nolan M."/>
            <person name="Lapidus A."/>
            <person name="Chertkov O."/>
            <person name="Ovchinnikova G."/>
            <person name="Sczyrba A."/>
            <person name="Alvarez-Cohen L."/>
        </authorList>
    </citation>
    <scope>NUCLEOTIDE SEQUENCE [LARGE SCALE GENOMIC DNA]</scope>
    <source>
        <strain evidence="10">ATCC 55486 / DSM 44775 / JCM 13855 / CB1190</strain>
    </source>
</reference>
<evidence type="ECO:0000256" key="4">
    <source>
        <dbReference type="ARBA" id="ARBA00022927"/>
    </source>
</evidence>
<evidence type="ECO:0000256" key="8">
    <source>
        <dbReference type="SAM" id="MobiDB-lite"/>
    </source>
</evidence>
<keyword evidence="6" id="KW-0811">Translocation</keyword>
<dbReference type="InterPro" id="IPR003369">
    <property type="entry name" value="TatA/B/E"/>
</dbReference>
<evidence type="ECO:0000256" key="2">
    <source>
        <dbReference type="ARBA" id="ARBA00022448"/>
    </source>
</evidence>
<feature type="compositionally biased region" description="Low complexity" evidence="8">
    <location>
        <begin position="91"/>
        <end position="108"/>
    </location>
</feature>
<evidence type="ECO:0000313" key="9">
    <source>
        <dbReference type="EMBL" id="AEA22333.1"/>
    </source>
</evidence>
<dbReference type="Pfam" id="PF02416">
    <property type="entry name" value="TatA_B_E"/>
    <property type="match status" value="1"/>
</dbReference>
<keyword evidence="4" id="KW-0653">Protein transport</keyword>
<keyword evidence="7" id="KW-0472">Membrane</keyword>
<dbReference type="GO" id="GO:0015031">
    <property type="term" value="P:protein transport"/>
    <property type="evidence" value="ECO:0007669"/>
    <property type="project" value="UniProtKB-KW"/>
</dbReference>
<evidence type="ECO:0000256" key="3">
    <source>
        <dbReference type="ARBA" id="ARBA00022692"/>
    </source>
</evidence>
<keyword evidence="2" id="KW-0813">Transport</keyword>
<dbReference type="EMBL" id="CP002593">
    <property type="protein sequence ID" value="AEA22333.1"/>
    <property type="molecule type" value="Genomic_DNA"/>
</dbReference>
<dbReference type="eggNOG" id="COG1826">
    <property type="taxonomic scope" value="Bacteria"/>
</dbReference>
<evidence type="ECO:0000256" key="7">
    <source>
        <dbReference type="ARBA" id="ARBA00023136"/>
    </source>
</evidence>
<gene>
    <name evidence="9" type="ordered locus">Psed_0052</name>
</gene>
<evidence type="ECO:0000256" key="5">
    <source>
        <dbReference type="ARBA" id="ARBA00022989"/>
    </source>
</evidence>
<sequence>MFGLSVEKLFVLGVVALFVLGPERLPAAAAWVGQAVRKVKTFGEDAQQKLHDELGPEFEQIREPLAQLRAPLQELRSLGDPRTAAMRYLFSSPASPAAPPRAASHSQPTASPPGGVDRPTPGDVHGVGSGPPLFDPDAT</sequence>
<dbReference type="STRING" id="675635.Psed_0052"/>
<keyword evidence="10" id="KW-1185">Reference proteome</keyword>
<keyword evidence="5" id="KW-1133">Transmembrane helix</keyword>
<evidence type="ECO:0000256" key="6">
    <source>
        <dbReference type="ARBA" id="ARBA00023010"/>
    </source>
</evidence>
<feature type="region of interest" description="Disordered" evidence="8">
    <location>
        <begin position="88"/>
        <end position="139"/>
    </location>
</feature>
<dbReference type="KEGG" id="pdx:Psed_0052"/>
<accession>F4CLY5</accession>
<organism evidence="9 10">
    <name type="scientific">Pseudonocardia dioxanivorans (strain ATCC 55486 / DSM 44775 / JCM 13855 / CB1190)</name>
    <dbReference type="NCBI Taxonomy" id="675635"/>
    <lineage>
        <taxon>Bacteria</taxon>
        <taxon>Bacillati</taxon>
        <taxon>Actinomycetota</taxon>
        <taxon>Actinomycetes</taxon>
        <taxon>Pseudonocardiales</taxon>
        <taxon>Pseudonocardiaceae</taxon>
        <taxon>Pseudonocardia</taxon>
    </lineage>
</organism>
<keyword evidence="3" id="KW-0812">Transmembrane</keyword>
<evidence type="ECO:0000313" key="10">
    <source>
        <dbReference type="Proteomes" id="UP000007809"/>
    </source>
</evidence>
<dbReference type="OrthoDB" id="3267321at2"/>
<dbReference type="RefSeq" id="WP_013672274.1">
    <property type="nucleotide sequence ID" value="NC_015312.1"/>
</dbReference>
<evidence type="ECO:0000256" key="1">
    <source>
        <dbReference type="ARBA" id="ARBA00004167"/>
    </source>
</evidence>
<protein>
    <submittedName>
        <fullName evidence="9">Twin-arginine translocation protein, TatB subunit</fullName>
    </submittedName>
</protein>